<gene>
    <name evidence="1" type="ORF">S01H1_60799</name>
</gene>
<evidence type="ECO:0000313" key="1">
    <source>
        <dbReference type="EMBL" id="GAG23488.1"/>
    </source>
</evidence>
<dbReference type="EMBL" id="BARS01039833">
    <property type="protein sequence ID" value="GAG23488.1"/>
    <property type="molecule type" value="Genomic_DNA"/>
</dbReference>
<sequence>MRRVIWEDRNGYTRASLVRDGDPDEAAESGLPIEPPDLDLIDWEEVKRDLHNVLVRKGLFTYEDMRNAQKGIRSAVILALHKKVVDLYKRGGNTNE</sequence>
<proteinExistence type="predicted"/>
<name>X0WG59_9ZZZZ</name>
<dbReference type="AlphaFoldDB" id="X0WG59"/>
<accession>X0WG59</accession>
<protein>
    <submittedName>
        <fullName evidence="1">Uncharacterized protein</fullName>
    </submittedName>
</protein>
<comment type="caution">
    <text evidence="1">The sequence shown here is derived from an EMBL/GenBank/DDBJ whole genome shotgun (WGS) entry which is preliminary data.</text>
</comment>
<reference evidence="1" key="1">
    <citation type="journal article" date="2014" name="Front. Microbiol.">
        <title>High frequency of phylogenetically diverse reductive dehalogenase-homologous genes in deep subseafloor sedimentary metagenomes.</title>
        <authorList>
            <person name="Kawai M."/>
            <person name="Futagami T."/>
            <person name="Toyoda A."/>
            <person name="Takaki Y."/>
            <person name="Nishi S."/>
            <person name="Hori S."/>
            <person name="Arai W."/>
            <person name="Tsubouchi T."/>
            <person name="Morono Y."/>
            <person name="Uchiyama I."/>
            <person name="Ito T."/>
            <person name="Fujiyama A."/>
            <person name="Inagaki F."/>
            <person name="Takami H."/>
        </authorList>
    </citation>
    <scope>NUCLEOTIDE SEQUENCE</scope>
    <source>
        <strain evidence="1">Expedition CK06-06</strain>
    </source>
</reference>
<organism evidence="1">
    <name type="scientific">marine sediment metagenome</name>
    <dbReference type="NCBI Taxonomy" id="412755"/>
    <lineage>
        <taxon>unclassified sequences</taxon>
        <taxon>metagenomes</taxon>
        <taxon>ecological metagenomes</taxon>
    </lineage>
</organism>